<dbReference type="PANTHER" id="PTHR14002">
    <property type="entry name" value="ENDOGLIN/TGF-BETA RECEPTOR TYPE III"/>
    <property type="match status" value="1"/>
</dbReference>
<protein>
    <recommendedName>
        <fullName evidence="12">Uromodulin</fullName>
    </recommendedName>
</protein>
<dbReference type="GO" id="GO:0005509">
    <property type="term" value="F:calcium ion binding"/>
    <property type="evidence" value="ECO:0007669"/>
    <property type="project" value="InterPro"/>
</dbReference>
<accession>A0AAV7A9A3</accession>
<dbReference type="InterPro" id="IPR055355">
    <property type="entry name" value="ZP-C"/>
</dbReference>
<dbReference type="InterPro" id="IPR057774">
    <property type="entry name" value="D8C_UMOD/GP2/OIT3-like"/>
</dbReference>
<dbReference type="SMART" id="SM00181">
    <property type="entry name" value="EGF"/>
    <property type="match status" value="4"/>
</dbReference>
<organism evidence="10 11">
    <name type="scientific">Engystomops pustulosus</name>
    <name type="common">Tungara frog</name>
    <name type="synonym">Physalaemus pustulosus</name>
    <dbReference type="NCBI Taxonomy" id="76066"/>
    <lineage>
        <taxon>Eukaryota</taxon>
        <taxon>Metazoa</taxon>
        <taxon>Chordata</taxon>
        <taxon>Craniata</taxon>
        <taxon>Vertebrata</taxon>
        <taxon>Euteleostomi</taxon>
        <taxon>Amphibia</taxon>
        <taxon>Batrachia</taxon>
        <taxon>Anura</taxon>
        <taxon>Neobatrachia</taxon>
        <taxon>Hyloidea</taxon>
        <taxon>Leptodactylidae</taxon>
        <taxon>Leiuperinae</taxon>
        <taxon>Engystomops</taxon>
    </lineage>
</organism>
<evidence type="ECO:0000313" key="10">
    <source>
        <dbReference type="EMBL" id="KAG8558189.1"/>
    </source>
</evidence>
<comment type="subcellular location">
    <subcellularLocation>
        <location evidence="1">Cell projection</location>
        <location evidence="1">Cilium</location>
    </subcellularLocation>
</comment>
<feature type="domain" description="ZP" evidence="9">
    <location>
        <begin position="520"/>
        <end position="773"/>
    </location>
</feature>
<dbReference type="PROSITE" id="PS01186">
    <property type="entry name" value="EGF_2"/>
    <property type="match status" value="2"/>
</dbReference>
<comment type="caution">
    <text evidence="10">The sequence shown here is derived from an EMBL/GenBank/DDBJ whole genome shotgun (WGS) entry which is preliminary data.</text>
</comment>
<dbReference type="Gene3D" id="2.60.40.4100">
    <property type="entry name" value="Zona pellucida, ZP-C domain"/>
    <property type="match status" value="1"/>
</dbReference>
<dbReference type="PROSITE" id="PS51034">
    <property type="entry name" value="ZP_2"/>
    <property type="match status" value="1"/>
</dbReference>
<dbReference type="Gene3D" id="2.60.40.3210">
    <property type="entry name" value="Zona pellucida, ZP-N domain"/>
    <property type="match status" value="1"/>
</dbReference>
<comment type="caution">
    <text evidence="6">Lacks conserved residue(s) required for the propagation of feature annotation.</text>
</comment>
<dbReference type="InterPro" id="IPR001507">
    <property type="entry name" value="ZP_dom"/>
</dbReference>
<keyword evidence="5" id="KW-1015">Disulfide bond</keyword>
<evidence type="ECO:0000256" key="2">
    <source>
        <dbReference type="ARBA" id="ARBA00022536"/>
    </source>
</evidence>
<dbReference type="InterPro" id="IPR024731">
    <property type="entry name" value="NELL2-like_EGF"/>
</dbReference>
<evidence type="ECO:0008006" key="12">
    <source>
        <dbReference type="Google" id="ProtNLM"/>
    </source>
</evidence>
<evidence type="ECO:0000256" key="5">
    <source>
        <dbReference type="ARBA" id="ARBA00023157"/>
    </source>
</evidence>
<dbReference type="InterPro" id="IPR049883">
    <property type="entry name" value="NOTCH1_EGF-like"/>
</dbReference>
<dbReference type="FunFam" id="2.10.25.10:FF:000038">
    <property type="entry name" value="Fibrillin 2"/>
    <property type="match status" value="1"/>
</dbReference>
<feature type="domain" description="EGF-like" evidence="8">
    <location>
        <begin position="239"/>
        <end position="283"/>
    </location>
</feature>
<dbReference type="InterPro" id="IPR000742">
    <property type="entry name" value="EGF"/>
</dbReference>
<keyword evidence="2 6" id="KW-0245">EGF-like domain</keyword>
<proteinExistence type="predicted"/>
<evidence type="ECO:0000256" key="3">
    <source>
        <dbReference type="ARBA" id="ARBA00022729"/>
    </source>
</evidence>
<evidence type="ECO:0000256" key="1">
    <source>
        <dbReference type="ARBA" id="ARBA00004138"/>
    </source>
</evidence>
<dbReference type="CDD" id="cd00054">
    <property type="entry name" value="EGF_CA"/>
    <property type="match status" value="2"/>
</dbReference>
<dbReference type="PROSITE" id="PS01187">
    <property type="entry name" value="EGF_CA"/>
    <property type="match status" value="1"/>
</dbReference>
<dbReference type="SMART" id="SM00241">
    <property type="entry name" value="ZP"/>
    <property type="match status" value="1"/>
</dbReference>
<dbReference type="Pfam" id="PF12947">
    <property type="entry name" value="EGF_3"/>
    <property type="match status" value="1"/>
</dbReference>
<gene>
    <name evidence="10" type="ORF">GDO81_016898</name>
</gene>
<name>A0AAV7A9A3_ENGPU</name>
<feature type="transmembrane region" description="Helical" evidence="7">
    <location>
        <begin position="805"/>
        <end position="825"/>
    </location>
</feature>
<evidence type="ECO:0000256" key="7">
    <source>
        <dbReference type="SAM" id="Phobius"/>
    </source>
</evidence>
<dbReference type="GO" id="GO:0005929">
    <property type="term" value="C:cilium"/>
    <property type="evidence" value="ECO:0007669"/>
    <property type="project" value="UniProtKB-SubCell"/>
</dbReference>
<feature type="domain" description="EGF-like" evidence="8">
    <location>
        <begin position="284"/>
        <end position="325"/>
    </location>
</feature>
<dbReference type="SUPFAM" id="SSF57184">
    <property type="entry name" value="Growth factor receptor domain"/>
    <property type="match status" value="1"/>
</dbReference>
<dbReference type="Gene3D" id="2.10.25.10">
    <property type="entry name" value="Laminin"/>
    <property type="match status" value="3"/>
</dbReference>
<evidence type="ECO:0000256" key="4">
    <source>
        <dbReference type="ARBA" id="ARBA00022737"/>
    </source>
</evidence>
<sequence>MEGLLRALKASPYGSFVVLVTDASAKDSNNTDTVNQIFSLIDSLNVRIFFFAGSCFGTSEYDYQIYKNIAAYSFGHVFEIYSPTPTIADLLNFFLKIPINSTSPLFAEDSDAYYYRASFLVPSNLTSFIVSASGLVNSWTFYNPSGVVENLTDFFSESWAKVSYLENPSPGIWTFEISTTSSYSIRIEGYIGSGSVGQTFNVTSFCSRCDSKASCKKDVLDYTCICEEGFNGNGFSCYDTNECDPFVAPSFCGYYSICLNTYGSYNCVCSSGFTWENKNKTCIDIDECSSPDLNNCDPNAVCNNYNGYYSCYCSTGYFGDGYRCEEDECTKDVCGFGKECIKANGSHTCSDPCLSYTTLNEPTRSTSYRDYYYYTYYYWYYGRSDYYLNGWYRFTGSGGSRLADFCPSQGSCYTRSPIWLDGSHPEPADGIVNRTVCTSSYGTCCQWTSSIQIKLCPGNFYVYKFSYPPQYYSGYCTDPSTVPNSCSCSDDEECKEVNGHYGCHCKNDGGSTDVIRPVLSCGAQEIKATFQKCDLQRFNLNTKNIHLIDSDCTGFNDFNTTNIITVVSVLKNGVCGNELVNNGTHIIFKNTIFLSLATNSSIGGEDAVSILISCVYPLDIQVSLETALHPFSNSTSVVVEGTGKLEVTIALYKDSTYTSPYGGSQVMLTSKTNLYVGVILKLGGSSQYSVQITNCYAAPSVNSTARYDIIKNGCPTKQDSSINVMQNGASVNARFSIQLFGYVRDLNSVYLYCGIHICSGTCSPTCTGARALTATDSVTTDANLILGPIIRQADPIDSTPTVGGGAYPMVPSLVLVFLLGTLLFVV</sequence>
<keyword evidence="7" id="KW-1133">Transmembrane helix</keyword>
<dbReference type="InterPro" id="IPR018097">
    <property type="entry name" value="EGF_Ca-bd_CS"/>
</dbReference>
<keyword evidence="7" id="KW-0812">Transmembrane</keyword>
<evidence type="ECO:0000313" key="11">
    <source>
        <dbReference type="Proteomes" id="UP000824782"/>
    </source>
</evidence>
<dbReference type="EMBL" id="WNYA01000008">
    <property type="protein sequence ID" value="KAG8558189.1"/>
    <property type="molecule type" value="Genomic_DNA"/>
</dbReference>
<dbReference type="Pfam" id="PF23283">
    <property type="entry name" value="D8C_UMOD"/>
    <property type="match status" value="1"/>
</dbReference>
<dbReference type="InterPro" id="IPR001881">
    <property type="entry name" value="EGF-like_Ca-bd_dom"/>
</dbReference>
<dbReference type="Proteomes" id="UP000824782">
    <property type="component" value="Unassembled WGS sequence"/>
</dbReference>
<keyword evidence="7" id="KW-0472">Membrane</keyword>
<keyword evidence="11" id="KW-1185">Reference proteome</keyword>
<evidence type="ECO:0000259" key="8">
    <source>
        <dbReference type="PROSITE" id="PS50026"/>
    </source>
</evidence>
<evidence type="ECO:0000259" key="9">
    <source>
        <dbReference type="PROSITE" id="PS51034"/>
    </source>
</evidence>
<reference evidence="10" key="1">
    <citation type="thesis" date="2020" institute="ProQuest LLC" country="789 East Eisenhower Parkway, Ann Arbor, MI, USA">
        <title>Comparative Genomics and Chromosome Evolution.</title>
        <authorList>
            <person name="Mudd A.B."/>
        </authorList>
    </citation>
    <scope>NUCLEOTIDE SEQUENCE</scope>
    <source>
        <strain evidence="10">237g6f4</strain>
        <tissue evidence="10">Blood</tissue>
    </source>
</reference>
<dbReference type="Pfam" id="PF00100">
    <property type="entry name" value="Zona_pellucida"/>
    <property type="match status" value="1"/>
</dbReference>
<dbReference type="InterPro" id="IPR000152">
    <property type="entry name" value="EGF-type_Asp/Asn_hydroxyl_site"/>
</dbReference>
<keyword evidence="3" id="KW-0732">Signal</keyword>
<dbReference type="SMART" id="SM00179">
    <property type="entry name" value="EGF_CA"/>
    <property type="match status" value="2"/>
</dbReference>
<keyword evidence="4" id="KW-0677">Repeat</keyword>
<dbReference type="InterPro" id="IPR042235">
    <property type="entry name" value="ZP-C_dom"/>
</dbReference>
<dbReference type="PANTHER" id="PTHR14002:SF40">
    <property type="entry name" value="UROMODULIN"/>
    <property type="match status" value="1"/>
</dbReference>
<dbReference type="Pfam" id="PF07645">
    <property type="entry name" value="EGF_CA"/>
    <property type="match status" value="1"/>
</dbReference>
<dbReference type="PROSITE" id="PS00010">
    <property type="entry name" value="ASX_HYDROXYL"/>
    <property type="match status" value="2"/>
</dbReference>
<dbReference type="PROSITE" id="PS50026">
    <property type="entry name" value="EGF_3"/>
    <property type="match status" value="2"/>
</dbReference>
<dbReference type="AlphaFoldDB" id="A0AAV7A9A3"/>
<dbReference type="InterPro" id="IPR009030">
    <property type="entry name" value="Growth_fac_rcpt_cys_sf"/>
</dbReference>
<evidence type="ECO:0000256" key="6">
    <source>
        <dbReference type="PROSITE-ProRule" id="PRU00076"/>
    </source>
</evidence>